<keyword evidence="6" id="KW-0804">Transcription</keyword>
<dbReference type="GO" id="GO:0000976">
    <property type="term" value="F:transcription cis-regulatory region binding"/>
    <property type="evidence" value="ECO:0007669"/>
    <property type="project" value="TreeGrafter"/>
</dbReference>
<dbReference type="GO" id="GO:0005829">
    <property type="term" value="C:cytosol"/>
    <property type="evidence" value="ECO:0007669"/>
    <property type="project" value="TreeGrafter"/>
</dbReference>
<evidence type="ECO:0000256" key="1">
    <source>
        <dbReference type="ARBA" id="ARBA00018672"/>
    </source>
</evidence>
<keyword evidence="5 9" id="KW-0238">DNA-binding</keyword>
<dbReference type="Gene3D" id="1.10.10.10">
    <property type="entry name" value="Winged helix-like DNA-binding domain superfamily/Winged helix DNA-binding domain"/>
    <property type="match status" value="1"/>
</dbReference>
<dbReference type="InterPro" id="IPR011006">
    <property type="entry name" value="CheY-like_superfamily"/>
</dbReference>
<keyword evidence="3" id="KW-0902">Two-component regulatory system</keyword>
<dbReference type="SUPFAM" id="SSF52172">
    <property type="entry name" value="CheY-like"/>
    <property type="match status" value="1"/>
</dbReference>
<dbReference type="GO" id="GO:0006355">
    <property type="term" value="P:regulation of DNA-templated transcription"/>
    <property type="evidence" value="ECO:0007669"/>
    <property type="project" value="InterPro"/>
</dbReference>
<dbReference type="PROSITE" id="PS51755">
    <property type="entry name" value="OMPR_PHOB"/>
    <property type="match status" value="1"/>
</dbReference>
<dbReference type="InterPro" id="IPR039420">
    <property type="entry name" value="WalR-like"/>
</dbReference>
<evidence type="ECO:0000259" key="10">
    <source>
        <dbReference type="PROSITE" id="PS50110"/>
    </source>
</evidence>
<evidence type="ECO:0000259" key="11">
    <source>
        <dbReference type="PROSITE" id="PS51755"/>
    </source>
</evidence>
<dbReference type="Pfam" id="PF00072">
    <property type="entry name" value="Response_reg"/>
    <property type="match status" value="1"/>
</dbReference>
<dbReference type="SUPFAM" id="SSF46894">
    <property type="entry name" value="C-terminal effector domain of the bipartite response regulators"/>
    <property type="match status" value="1"/>
</dbReference>
<feature type="DNA-binding region" description="OmpR/PhoB-type" evidence="9">
    <location>
        <begin position="128"/>
        <end position="227"/>
    </location>
</feature>
<dbReference type="SMART" id="SM00862">
    <property type="entry name" value="Trans_reg_C"/>
    <property type="match status" value="1"/>
</dbReference>
<dbReference type="InterPro" id="IPR036388">
    <property type="entry name" value="WH-like_DNA-bd_sf"/>
</dbReference>
<dbReference type="CDD" id="cd17574">
    <property type="entry name" value="REC_OmpR"/>
    <property type="match status" value="1"/>
</dbReference>
<comment type="function">
    <text evidence="7">May play the central regulatory role in sporulation. It may be an element of the effector pathway responsible for the activation of sporulation genes in response to nutritional stress. Spo0A may act in concert with spo0H (a sigma factor) to control the expression of some genes that are critical to the sporulation process.</text>
</comment>
<accession>A0A173RWU1</accession>
<dbReference type="PANTHER" id="PTHR48111:SF52">
    <property type="entry name" value="TRANSCRIPTIONAL REGULATORY PROTEIN YVRH"/>
    <property type="match status" value="1"/>
</dbReference>
<dbReference type="InterPro" id="IPR016032">
    <property type="entry name" value="Sig_transdc_resp-reg_C-effctor"/>
</dbReference>
<gene>
    <name evidence="12" type="primary">walR_2</name>
    <name evidence="12" type="ORF">ERS852420_00923</name>
</gene>
<dbReference type="PROSITE" id="PS50110">
    <property type="entry name" value="RESPONSE_REGULATORY"/>
    <property type="match status" value="1"/>
</dbReference>
<reference evidence="12 13" key="1">
    <citation type="submission" date="2015-09" db="EMBL/GenBank/DDBJ databases">
        <authorList>
            <consortium name="Pathogen Informatics"/>
        </authorList>
    </citation>
    <scope>NUCLEOTIDE SEQUENCE [LARGE SCALE GENOMIC DNA]</scope>
    <source>
        <strain evidence="12 13">2789STDY5608863</strain>
    </source>
</reference>
<protein>
    <recommendedName>
        <fullName evidence="1">Stage 0 sporulation protein A homolog</fullName>
    </recommendedName>
</protein>
<evidence type="ECO:0000256" key="3">
    <source>
        <dbReference type="ARBA" id="ARBA00023012"/>
    </source>
</evidence>
<dbReference type="Gene3D" id="6.10.250.690">
    <property type="match status" value="1"/>
</dbReference>
<dbReference type="AlphaFoldDB" id="A0A173RWU1"/>
<dbReference type="SMART" id="SM00448">
    <property type="entry name" value="REC"/>
    <property type="match status" value="1"/>
</dbReference>
<evidence type="ECO:0000256" key="4">
    <source>
        <dbReference type="ARBA" id="ARBA00023015"/>
    </source>
</evidence>
<feature type="modified residue" description="4-aspartylphosphate" evidence="8">
    <location>
        <position position="56"/>
    </location>
</feature>
<sequence>MMCEKKILVVDDEVDLLQMIETTLNTEGFTNVLTAISGDEALSLFCSENPDLILLDVMLPDMNGFSLLKKIRNSSVVPVIMLTAKGEANDRFNGFELGADDYIIKPFLPKELILRIQAVLRRVYPHDKKTLRLHASEVDLAKAQVYKNGSILPLTAKEFNILSKLAETPGCVVTIGSLCRAACGEIWEGYENSLMAHIRHIREKIEEDPSSPQSLILIRGLGYKLIIEET</sequence>
<evidence type="ECO:0000256" key="8">
    <source>
        <dbReference type="PROSITE-ProRule" id="PRU00169"/>
    </source>
</evidence>
<organism evidence="12 13">
    <name type="scientific">Roseburia faecis</name>
    <dbReference type="NCBI Taxonomy" id="301302"/>
    <lineage>
        <taxon>Bacteria</taxon>
        <taxon>Bacillati</taxon>
        <taxon>Bacillota</taxon>
        <taxon>Clostridia</taxon>
        <taxon>Lachnospirales</taxon>
        <taxon>Lachnospiraceae</taxon>
        <taxon>Roseburia</taxon>
    </lineage>
</organism>
<evidence type="ECO:0000256" key="6">
    <source>
        <dbReference type="ARBA" id="ARBA00023163"/>
    </source>
</evidence>
<dbReference type="InterPro" id="IPR001867">
    <property type="entry name" value="OmpR/PhoB-type_DNA-bd"/>
</dbReference>
<evidence type="ECO:0000313" key="13">
    <source>
        <dbReference type="Proteomes" id="UP000095495"/>
    </source>
</evidence>
<dbReference type="InterPro" id="IPR001789">
    <property type="entry name" value="Sig_transdc_resp-reg_receiver"/>
</dbReference>
<keyword evidence="4" id="KW-0805">Transcription regulation</keyword>
<evidence type="ECO:0000256" key="7">
    <source>
        <dbReference type="ARBA" id="ARBA00024867"/>
    </source>
</evidence>
<feature type="domain" description="OmpR/PhoB-type" evidence="11">
    <location>
        <begin position="128"/>
        <end position="227"/>
    </location>
</feature>
<evidence type="ECO:0000256" key="9">
    <source>
        <dbReference type="PROSITE-ProRule" id="PRU01091"/>
    </source>
</evidence>
<proteinExistence type="predicted"/>
<feature type="domain" description="Response regulatory" evidence="10">
    <location>
        <begin position="6"/>
        <end position="120"/>
    </location>
</feature>
<dbReference type="GO" id="GO:0032993">
    <property type="term" value="C:protein-DNA complex"/>
    <property type="evidence" value="ECO:0007669"/>
    <property type="project" value="TreeGrafter"/>
</dbReference>
<dbReference type="Gene3D" id="3.40.50.2300">
    <property type="match status" value="1"/>
</dbReference>
<evidence type="ECO:0000256" key="5">
    <source>
        <dbReference type="ARBA" id="ARBA00023125"/>
    </source>
</evidence>
<dbReference type="PANTHER" id="PTHR48111">
    <property type="entry name" value="REGULATOR OF RPOS"/>
    <property type="match status" value="1"/>
</dbReference>
<evidence type="ECO:0000313" key="12">
    <source>
        <dbReference type="EMBL" id="CUM82594.1"/>
    </source>
</evidence>
<dbReference type="EMBL" id="CYXV01000003">
    <property type="protein sequence ID" value="CUM82594.1"/>
    <property type="molecule type" value="Genomic_DNA"/>
</dbReference>
<name>A0A173RWU1_9FIRM</name>
<dbReference type="GO" id="GO:0000156">
    <property type="term" value="F:phosphorelay response regulator activity"/>
    <property type="evidence" value="ECO:0007669"/>
    <property type="project" value="TreeGrafter"/>
</dbReference>
<dbReference type="Proteomes" id="UP000095495">
    <property type="component" value="Unassembled WGS sequence"/>
</dbReference>
<dbReference type="FunFam" id="3.40.50.2300:FF:000001">
    <property type="entry name" value="DNA-binding response regulator PhoB"/>
    <property type="match status" value="1"/>
</dbReference>
<dbReference type="RefSeq" id="WP_330378761.1">
    <property type="nucleotide sequence ID" value="NZ_CYXV01000003.1"/>
</dbReference>
<evidence type="ECO:0000256" key="2">
    <source>
        <dbReference type="ARBA" id="ARBA00022553"/>
    </source>
</evidence>
<dbReference type="Pfam" id="PF00486">
    <property type="entry name" value="Trans_reg_C"/>
    <property type="match status" value="1"/>
</dbReference>
<dbReference type="CDD" id="cd00383">
    <property type="entry name" value="trans_reg_C"/>
    <property type="match status" value="1"/>
</dbReference>
<keyword evidence="2 8" id="KW-0597">Phosphoprotein</keyword>